<dbReference type="AlphaFoldDB" id="A0A816GNT1"/>
<gene>
    <name evidence="1" type="ORF">GPM918_LOCUS46517</name>
    <name evidence="2" type="ORF">SRO942_LOCUS50853</name>
</gene>
<dbReference type="OrthoDB" id="10066957at2759"/>
<feature type="non-terminal residue" evidence="1">
    <location>
        <position position="1"/>
    </location>
</feature>
<organism evidence="1 3">
    <name type="scientific">Didymodactylos carnosus</name>
    <dbReference type="NCBI Taxonomy" id="1234261"/>
    <lineage>
        <taxon>Eukaryota</taxon>
        <taxon>Metazoa</taxon>
        <taxon>Spiralia</taxon>
        <taxon>Gnathifera</taxon>
        <taxon>Rotifera</taxon>
        <taxon>Eurotatoria</taxon>
        <taxon>Bdelloidea</taxon>
        <taxon>Philodinida</taxon>
        <taxon>Philodinidae</taxon>
        <taxon>Didymodactylos</taxon>
    </lineage>
</organism>
<reference evidence="1" key="1">
    <citation type="submission" date="2021-02" db="EMBL/GenBank/DDBJ databases">
        <authorList>
            <person name="Nowell W R."/>
        </authorList>
    </citation>
    <scope>NUCLEOTIDE SEQUENCE</scope>
</reference>
<proteinExistence type="predicted"/>
<accession>A0A816GNT1</accession>
<name>A0A816GNT1_9BILA</name>
<evidence type="ECO:0000313" key="1">
    <source>
        <dbReference type="EMBL" id="CAF1677754.1"/>
    </source>
</evidence>
<dbReference type="EMBL" id="CAJNOQ010064637">
    <property type="protein sequence ID" value="CAF1677754.1"/>
    <property type="molecule type" value="Genomic_DNA"/>
</dbReference>
<dbReference type="Proteomes" id="UP000663829">
    <property type="component" value="Unassembled WGS sequence"/>
</dbReference>
<keyword evidence="3" id="KW-1185">Reference proteome</keyword>
<protein>
    <submittedName>
        <fullName evidence="1">Uncharacterized protein</fullName>
    </submittedName>
</protein>
<dbReference type="EMBL" id="CAJOBC010149663">
    <property type="protein sequence ID" value="CAF4669991.1"/>
    <property type="molecule type" value="Genomic_DNA"/>
</dbReference>
<evidence type="ECO:0000313" key="2">
    <source>
        <dbReference type="EMBL" id="CAF4669991.1"/>
    </source>
</evidence>
<comment type="caution">
    <text evidence="1">The sequence shown here is derived from an EMBL/GenBank/DDBJ whole genome shotgun (WGS) entry which is preliminary data.</text>
</comment>
<sequence>VADKVANLLLKPVLKHFEERLSVLEAKIDDSERYNRMFCIRLLGISEDATEDTTLKVVSVINNNLDMSITTNRSKNLRSFLKFSY</sequence>
<evidence type="ECO:0000313" key="3">
    <source>
        <dbReference type="Proteomes" id="UP000663829"/>
    </source>
</evidence>
<dbReference type="Proteomes" id="UP000681722">
    <property type="component" value="Unassembled WGS sequence"/>
</dbReference>